<dbReference type="Proteomes" id="UP000319980">
    <property type="component" value="Unassembled WGS sequence"/>
</dbReference>
<dbReference type="AlphaFoldDB" id="A0A5C5UDZ5"/>
<evidence type="ECO:0000313" key="2">
    <source>
        <dbReference type="EMBL" id="TWT23675.1"/>
    </source>
</evidence>
<proteinExistence type="predicted"/>
<accession>A0A5C5UDZ5</accession>
<gene>
    <name evidence="2" type="ORF">FQY83_03380</name>
</gene>
<organism evidence="2 3">
    <name type="scientific">Luteimonas marina</name>
    <dbReference type="NCBI Taxonomy" id="488485"/>
    <lineage>
        <taxon>Bacteria</taxon>
        <taxon>Pseudomonadati</taxon>
        <taxon>Pseudomonadota</taxon>
        <taxon>Gammaproteobacteria</taxon>
        <taxon>Lysobacterales</taxon>
        <taxon>Lysobacteraceae</taxon>
        <taxon>Luteimonas</taxon>
    </lineage>
</organism>
<evidence type="ECO:0000256" key="1">
    <source>
        <dbReference type="SAM" id="MobiDB-lite"/>
    </source>
</evidence>
<dbReference type="EMBL" id="VOHK01000001">
    <property type="protein sequence ID" value="TWT23675.1"/>
    <property type="molecule type" value="Genomic_DNA"/>
</dbReference>
<feature type="region of interest" description="Disordered" evidence="1">
    <location>
        <begin position="91"/>
        <end position="115"/>
    </location>
</feature>
<protein>
    <recommendedName>
        <fullName evidence="4">DUF2946 domain-containing protein</fullName>
    </recommendedName>
</protein>
<name>A0A5C5UDZ5_9GAMM</name>
<comment type="caution">
    <text evidence="2">The sequence shown here is derived from an EMBL/GenBank/DDBJ whole genome shotgun (WGS) entry which is preliminary data.</text>
</comment>
<reference evidence="2 3" key="1">
    <citation type="journal article" date="2008" name="Int. J. Syst. Evol. Microbiol.">
        <title>Luteimonas marina sp. nov., isolated from seawater.</title>
        <authorList>
            <person name="Baik K.S."/>
            <person name="Park S.C."/>
            <person name="Kim M.S."/>
            <person name="Kim E.M."/>
            <person name="Park C."/>
            <person name="Chun J."/>
            <person name="Seong C.N."/>
        </authorList>
    </citation>
    <scope>NUCLEOTIDE SEQUENCE [LARGE SCALE GENOMIC DNA]</scope>
    <source>
        <strain evidence="2 3">FR1330</strain>
    </source>
</reference>
<evidence type="ECO:0008006" key="4">
    <source>
        <dbReference type="Google" id="ProtNLM"/>
    </source>
</evidence>
<keyword evidence="3" id="KW-1185">Reference proteome</keyword>
<dbReference type="RefSeq" id="WP_146384990.1">
    <property type="nucleotide sequence ID" value="NZ_VOHK01000001.1"/>
</dbReference>
<sequence>MHRALARLRSAVATLLLAVMVIVPVADAFVCSFESDAHHATADHTRSSPQDEAGKGDVPDGSHAACAHNHCHHAAANLFFSAAVGYRAVHDVQPAPQDPGRAFGLSEGPMRPPKG</sequence>
<feature type="region of interest" description="Disordered" evidence="1">
    <location>
        <begin position="40"/>
        <end position="65"/>
    </location>
</feature>
<evidence type="ECO:0000313" key="3">
    <source>
        <dbReference type="Proteomes" id="UP000319980"/>
    </source>
</evidence>